<feature type="signal peptide" evidence="1">
    <location>
        <begin position="1"/>
        <end position="24"/>
    </location>
</feature>
<comment type="caution">
    <text evidence="2">The sequence shown here is derived from an EMBL/GenBank/DDBJ whole genome shotgun (WGS) entry which is preliminary data.</text>
</comment>
<evidence type="ECO:0008006" key="4">
    <source>
        <dbReference type="Google" id="ProtNLM"/>
    </source>
</evidence>
<feature type="chain" id="PRO_5013163888" description="Apple domain-containing protein" evidence="1">
    <location>
        <begin position="25"/>
        <end position="262"/>
    </location>
</feature>
<keyword evidence="1" id="KW-0732">Signal</keyword>
<evidence type="ECO:0000313" key="2">
    <source>
        <dbReference type="EMBL" id="ORX77174.1"/>
    </source>
</evidence>
<dbReference type="AlphaFoldDB" id="A0A1Y1WVM4"/>
<dbReference type="EMBL" id="MCFG01000261">
    <property type="protein sequence ID" value="ORX77174.1"/>
    <property type="molecule type" value="Genomic_DNA"/>
</dbReference>
<protein>
    <recommendedName>
        <fullName evidence="4">Apple domain-containing protein</fullName>
    </recommendedName>
</protein>
<evidence type="ECO:0000256" key="1">
    <source>
        <dbReference type="SAM" id="SignalP"/>
    </source>
</evidence>
<reference evidence="2 3" key="1">
    <citation type="submission" date="2016-08" db="EMBL/GenBank/DDBJ databases">
        <title>A Parts List for Fungal Cellulosomes Revealed by Comparative Genomics.</title>
        <authorList>
            <consortium name="DOE Joint Genome Institute"/>
            <person name="Haitjema C.H."/>
            <person name="Gilmore S.P."/>
            <person name="Henske J.K."/>
            <person name="Solomon K.V."/>
            <person name="De Groot R."/>
            <person name="Kuo A."/>
            <person name="Mondo S.J."/>
            <person name="Salamov A.A."/>
            <person name="Labutti K."/>
            <person name="Zhao Z."/>
            <person name="Chiniquy J."/>
            <person name="Barry K."/>
            <person name="Brewer H.M."/>
            <person name="Purvine S.O."/>
            <person name="Wright A.T."/>
            <person name="Boxma B."/>
            <person name="Van Alen T."/>
            <person name="Hackstein J.H."/>
            <person name="Baker S.E."/>
            <person name="Grigoriev I.V."/>
            <person name="O'Malley M.A."/>
        </authorList>
    </citation>
    <scope>NUCLEOTIDE SEQUENCE [LARGE SCALE GENOMIC DNA]</scope>
    <source>
        <strain evidence="2 3">S4</strain>
    </source>
</reference>
<accession>A0A1Y1WVM4</accession>
<organism evidence="2 3">
    <name type="scientific">Anaeromyces robustus</name>
    <dbReference type="NCBI Taxonomy" id="1754192"/>
    <lineage>
        <taxon>Eukaryota</taxon>
        <taxon>Fungi</taxon>
        <taxon>Fungi incertae sedis</taxon>
        <taxon>Chytridiomycota</taxon>
        <taxon>Chytridiomycota incertae sedis</taxon>
        <taxon>Neocallimastigomycetes</taxon>
        <taxon>Neocallimastigales</taxon>
        <taxon>Neocallimastigaceae</taxon>
        <taxon>Anaeromyces</taxon>
    </lineage>
</organism>
<name>A0A1Y1WVM4_9FUNG</name>
<gene>
    <name evidence="2" type="ORF">BCR32DRAFT_283463</name>
</gene>
<evidence type="ECO:0000313" key="3">
    <source>
        <dbReference type="Proteomes" id="UP000193944"/>
    </source>
</evidence>
<dbReference type="STRING" id="1754192.A0A1Y1WVM4"/>
<reference evidence="2 3" key="2">
    <citation type="submission" date="2016-08" db="EMBL/GenBank/DDBJ databases">
        <title>Pervasive Adenine N6-methylation of Active Genes in Fungi.</title>
        <authorList>
            <consortium name="DOE Joint Genome Institute"/>
            <person name="Mondo S.J."/>
            <person name="Dannebaum R.O."/>
            <person name="Kuo R.C."/>
            <person name="Labutti K."/>
            <person name="Haridas S."/>
            <person name="Kuo A."/>
            <person name="Salamov A."/>
            <person name="Ahrendt S.R."/>
            <person name="Lipzen A."/>
            <person name="Sullivan W."/>
            <person name="Andreopoulos W.B."/>
            <person name="Clum A."/>
            <person name="Lindquist E."/>
            <person name="Daum C."/>
            <person name="Ramamoorthy G.K."/>
            <person name="Gryganskyi A."/>
            <person name="Culley D."/>
            <person name="Magnuson J.K."/>
            <person name="James T.Y."/>
            <person name="O'Malley M.A."/>
            <person name="Stajich J.E."/>
            <person name="Spatafora J.W."/>
            <person name="Visel A."/>
            <person name="Grigoriev I.V."/>
        </authorList>
    </citation>
    <scope>NUCLEOTIDE SEQUENCE [LARGE SCALE GENOMIC DNA]</scope>
    <source>
        <strain evidence="2 3">S4</strain>
    </source>
</reference>
<keyword evidence="3" id="KW-1185">Reference proteome</keyword>
<dbReference type="Proteomes" id="UP000193944">
    <property type="component" value="Unassembled WGS sequence"/>
</dbReference>
<proteinExistence type="predicted"/>
<sequence length="262" mass="30841">MINYKGLIKYLWFSLLIITNVVNGQFTDPNCIRLVRKRLIIYTSDSDNCNNLCVGAETGTWSQCLRHQYAPCFWSQSHCIYRTDHFGMEDMCEKCVKAIWKETVPYGGTTEFSLMYEGRVVGDINCHPFRCICSWAETYQYISRHDELKKLKKLGLDIKDIEPSSSSSYSCKCGSTWCNKNCYNHLHDKKWYSAKKGIAIPDKDLKNNYCKKDDCREAFDDCRHSRETQKKYWRKCKDHIKADFLKKYGENFSINDDKVYKK</sequence>